<dbReference type="AlphaFoldDB" id="A0A4D7CUP4"/>
<dbReference type="InterPro" id="IPR025711">
    <property type="entry name" value="PepSY"/>
</dbReference>
<organism evidence="1 2">
    <name type="scientific">Vagococcus zengguangii</name>
    <dbReference type="NCBI Taxonomy" id="2571750"/>
    <lineage>
        <taxon>Bacteria</taxon>
        <taxon>Bacillati</taxon>
        <taxon>Bacillota</taxon>
        <taxon>Bacilli</taxon>
        <taxon>Lactobacillales</taxon>
        <taxon>Enterococcaceae</taxon>
        <taxon>Vagococcus</taxon>
    </lineage>
</organism>
<dbReference type="Pfam" id="PF03413">
    <property type="entry name" value="PepSY"/>
    <property type="match status" value="1"/>
</dbReference>
<accession>A0A4D7CUP4</accession>
<dbReference type="Proteomes" id="UP000298615">
    <property type="component" value="Chromosome"/>
</dbReference>
<dbReference type="OrthoDB" id="2989832at2"/>
<evidence type="ECO:0000313" key="1">
    <source>
        <dbReference type="EMBL" id="QCI86792.1"/>
    </source>
</evidence>
<protein>
    <submittedName>
        <fullName evidence="1">Peptidase</fullName>
    </submittedName>
</protein>
<dbReference type="KEGG" id="vao:FA707_07370"/>
<name>A0A4D7CUP4_9ENTE</name>
<sequence>MAQNKNNALIGWGLVGAAALGIAGGIVANKKYQETKTLSPEEILELIKEHFLKEGTIEGAWINYTKEPLRKFAVTYTTYKGGITRKEGDETVQYEFIADAQTGSILDVYPL</sequence>
<proteinExistence type="predicted"/>
<reference evidence="1 2" key="1">
    <citation type="submission" date="2019-04" db="EMBL/GenBank/DDBJ databases">
        <title>Vagococcus sp. nov., isolated from faeces of yaks (Bos grunniens).</title>
        <authorList>
            <person name="Ge Y."/>
        </authorList>
    </citation>
    <scope>NUCLEOTIDE SEQUENCE [LARGE SCALE GENOMIC DNA]</scope>
    <source>
        <strain evidence="1 2">MN-17</strain>
    </source>
</reference>
<dbReference type="EMBL" id="CP039712">
    <property type="protein sequence ID" value="QCI86792.1"/>
    <property type="molecule type" value="Genomic_DNA"/>
</dbReference>
<keyword evidence="2" id="KW-1185">Reference proteome</keyword>
<gene>
    <name evidence="1" type="ORF">FA707_07370</name>
</gene>
<dbReference type="RefSeq" id="WP_136953614.1">
    <property type="nucleotide sequence ID" value="NZ_CP039712.1"/>
</dbReference>
<evidence type="ECO:0000313" key="2">
    <source>
        <dbReference type="Proteomes" id="UP000298615"/>
    </source>
</evidence>